<dbReference type="InterPro" id="IPR045190">
    <property type="entry name" value="MCCB/AccD1-like"/>
</dbReference>
<protein>
    <submittedName>
        <fullName evidence="2">Glutaconyl-CoA decarboxylase subunit alpha</fullName>
    </submittedName>
</protein>
<sequence>MEPSHKGEELYTRIPFNQKRAYDVREVLACLFDNSEFMEYKKGYGPEIVCGIARVNGLLTGVVTNYQGLLPNYPEYRGAGAVGVGGKLYRQGLIKMNEFVTMCGRDRLPIVWIQDTTGIDVGDPAEKAELLGLGQSLIYSIQNAKVPQMEITLRKGTAAAHYVMGGPQGTERNVFSIGTAATEIYMMHGETAAAAMYARRLVKDKKEGKDLQPTIDKMNKLIQEYSDKSRPAACAKTGLVDEIVELPKLRSYICAFVGASYQNPESICPFHHMMTPRIIRDWDNLMNK</sequence>
<evidence type="ECO:0000313" key="2">
    <source>
        <dbReference type="EMBL" id="MPM85547.1"/>
    </source>
</evidence>
<proteinExistence type="predicted"/>
<dbReference type="GO" id="GO:1905202">
    <property type="term" value="C:methylcrotonoyl-CoA carboxylase complex"/>
    <property type="evidence" value="ECO:0007669"/>
    <property type="project" value="TreeGrafter"/>
</dbReference>
<dbReference type="GO" id="GO:0004485">
    <property type="term" value="F:methylcrotonoyl-CoA carboxylase activity"/>
    <property type="evidence" value="ECO:0007669"/>
    <property type="project" value="TreeGrafter"/>
</dbReference>
<accession>A0A645D8L8</accession>
<dbReference type="PANTHER" id="PTHR22855">
    <property type="entry name" value="ACETYL, PROPIONYL, PYRUVATE, AND GLUTACONYL CARBOXYLASE-RELATED"/>
    <property type="match status" value="1"/>
</dbReference>
<dbReference type="GO" id="GO:0006552">
    <property type="term" value="P:L-leucine catabolic process"/>
    <property type="evidence" value="ECO:0007669"/>
    <property type="project" value="TreeGrafter"/>
</dbReference>
<dbReference type="InterPro" id="IPR011763">
    <property type="entry name" value="COA_CT_C"/>
</dbReference>
<dbReference type="InterPro" id="IPR034733">
    <property type="entry name" value="AcCoA_carboxyl_beta"/>
</dbReference>
<reference evidence="2" key="1">
    <citation type="submission" date="2019-08" db="EMBL/GenBank/DDBJ databases">
        <authorList>
            <person name="Kucharzyk K."/>
            <person name="Murdoch R.W."/>
            <person name="Higgins S."/>
            <person name="Loffler F."/>
        </authorList>
    </citation>
    <scope>NUCLEOTIDE SEQUENCE</scope>
</reference>
<dbReference type="PROSITE" id="PS50989">
    <property type="entry name" value="COA_CT_CTER"/>
    <property type="match status" value="1"/>
</dbReference>
<evidence type="ECO:0000259" key="1">
    <source>
        <dbReference type="PROSITE" id="PS50989"/>
    </source>
</evidence>
<feature type="domain" description="CoA carboxyltransferase C-terminal" evidence="1">
    <location>
        <begin position="2"/>
        <end position="263"/>
    </location>
</feature>
<dbReference type="AlphaFoldDB" id="A0A645D8L8"/>
<organism evidence="2">
    <name type="scientific">bioreactor metagenome</name>
    <dbReference type="NCBI Taxonomy" id="1076179"/>
    <lineage>
        <taxon>unclassified sequences</taxon>
        <taxon>metagenomes</taxon>
        <taxon>ecological metagenomes</taxon>
    </lineage>
</organism>
<dbReference type="InterPro" id="IPR029045">
    <property type="entry name" value="ClpP/crotonase-like_dom_sf"/>
</dbReference>
<name>A0A645D8L8_9ZZZZ</name>
<dbReference type="SUPFAM" id="SSF52096">
    <property type="entry name" value="ClpP/crotonase"/>
    <property type="match status" value="1"/>
</dbReference>
<dbReference type="EMBL" id="VSSQ01033822">
    <property type="protein sequence ID" value="MPM85547.1"/>
    <property type="molecule type" value="Genomic_DNA"/>
</dbReference>
<comment type="caution">
    <text evidence="2">The sequence shown here is derived from an EMBL/GenBank/DDBJ whole genome shotgun (WGS) entry which is preliminary data.</text>
</comment>
<dbReference type="PANTHER" id="PTHR22855:SF13">
    <property type="entry name" value="METHYLCROTONOYL-COA CARBOXYLASE BETA CHAIN, MITOCHONDRIAL"/>
    <property type="match status" value="1"/>
</dbReference>
<gene>
    <name evidence="2" type="primary">gcdA_5</name>
    <name evidence="2" type="ORF">SDC9_132628</name>
</gene>
<dbReference type="Gene3D" id="3.90.226.10">
    <property type="entry name" value="2-enoyl-CoA Hydratase, Chain A, domain 1"/>
    <property type="match status" value="1"/>
</dbReference>
<dbReference type="Pfam" id="PF01039">
    <property type="entry name" value="Carboxyl_trans"/>
    <property type="match status" value="1"/>
</dbReference>